<comment type="caution">
    <text evidence="2">The sequence shown here is derived from an EMBL/GenBank/DDBJ whole genome shotgun (WGS) entry which is preliminary data.</text>
</comment>
<keyword evidence="1" id="KW-0812">Transmembrane</keyword>
<feature type="transmembrane region" description="Helical" evidence="1">
    <location>
        <begin position="36"/>
        <end position="53"/>
    </location>
</feature>
<name>A0A2N0YZM1_9BACI</name>
<feature type="transmembrane region" description="Helical" evidence="1">
    <location>
        <begin position="59"/>
        <end position="80"/>
    </location>
</feature>
<protein>
    <submittedName>
        <fullName evidence="2">Uncharacterized protein</fullName>
    </submittedName>
</protein>
<evidence type="ECO:0000256" key="1">
    <source>
        <dbReference type="SAM" id="Phobius"/>
    </source>
</evidence>
<dbReference type="RefSeq" id="WP_101178148.1">
    <property type="nucleotide sequence ID" value="NZ_PISE01000036.1"/>
</dbReference>
<keyword evidence="1" id="KW-0472">Membrane</keyword>
<evidence type="ECO:0000313" key="3">
    <source>
        <dbReference type="Proteomes" id="UP000233375"/>
    </source>
</evidence>
<proteinExistence type="predicted"/>
<reference evidence="2 3" key="1">
    <citation type="journal article" date="2003" name="Int. J. Syst. Evol. Microbiol.">
        <title>Bacillus nealsonii sp. nov., isolated from a spacecraft-assembly facility, whose spores are gamma-radiation resistant.</title>
        <authorList>
            <person name="Venkateswaran K."/>
            <person name="Kempf M."/>
            <person name="Chen F."/>
            <person name="Satomi M."/>
            <person name="Nicholson W."/>
            <person name="Kern R."/>
        </authorList>
    </citation>
    <scope>NUCLEOTIDE SEQUENCE [LARGE SCALE GENOMIC DNA]</scope>
    <source>
        <strain evidence="2 3">FO-92</strain>
    </source>
</reference>
<evidence type="ECO:0000313" key="2">
    <source>
        <dbReference type="EMBL" id="PKG22704.1"/>
    </source>
</evidence>
<accession>A0A2N0YZM1</accession>
<dbReference type="Proteomes" id="UP000233375">
    <property type="component" value="Unassembled WGS sequence"/>
</dbReference>
<dbReference type="EMBL" id="PISE01000036">
    <property type="protein sequence ID" value="PKG22704.1"/>
    <property type="molecule type" value="Genomic_DNA"/>
</dbReference>
<sequence>MRNLGGGQLSINNQQRMKNLPLIEGSLYKRLEVRKIAAFLFIVLGIIITFVLFLFMNLTYVLCMLEGGCIGLLFYIAVVVGRRESK</sequence>
<keyword evidence="1" id="KW-1133">Transmembrane helix</keyword>
<keyword evidence="3" id="KW-1185">Reference proteome</keyword>
<gene>
    <name evidence="2" type="ORF">CWS01_15815</name>
</gene>
<organism evidence="2 3">
    <name type="scientific">Niallia nealsonii</name>
    <dbReference type="NCBI Taxonomy" id="115979"/>
    <lineage>
        <taxon>Bacteria</taxon>
        <taxon>Bacillati</taxon>
        <taxon>Bacillota</taxon>
        <taxon>Bacilli</taxon>
        <taxon>Bacillales</taxon>
        <taxon>Bacillaceae</taxon>
        <taxon>Niallia</taxon>
    </lineage>
</organism>
<dbReference type="AlphaFoldDB" id="A0A2N0YZM1"/>